<evidence type="ECO:0000256" key="5">
    <source>
        <dbReference type="ARBA" id="ARBA00022857"/>
    </source>
</evidence>
<feature type="domain" description="Fatty acyl-CoA reductase C-terminal" evidence="11">
    <location>
        <begin position="1375"/>
        <end position="1467"/>
    </location>
</feature>
<keyword evidence="3 10" id="KW-0444">Lipid biosynthesis</keyword>
<reference evidence="13 14" key="1">
    <citation type="submission" date="2015-09" db="EMBL/GenBank/DDBJ databases">
        <title>Trachymyrmex zeteki WGS genome.</title>
        <authorList>
            <person name="Nygaard S."/>
            <person name="Hu H."/>
            <person name="Boomsma J."/>
            <person name="Zhang G."/>
        </authorList>
    </citation>
    <scope>NUCLEOTIDE SEQUENCE [LARGE SCALE GENOMIC DNA]</scope>
    <source>
        <strain evidence="13">Tzet28-1</strain>
        <tissue evidence="13">Whole body</tissue>
    </source>
</reference>
<keyword evidence="7 10" id="KW-0443">Lipid metabolism</keyword>
<feature type="domain" description="Thioester reductase (TE)" evidence="12">
    <location>
        <begin position="1033"/>
        <end position="1303"/>
    </location>
</feature>
<dbReference type="GO" id="GO:0035336">
    <property type="term" value="P:long-chain fatty-acyl-CoA metabolic process"/>
    <property type="evidence" value="ECO:0007669"/>
    <property type="project" value="TreeGrafter"/>
</dbReference>
<dbReference type="Pfam" id="PF03015">
    <property type="entry name" value="Sterile"/>
    <property type="match status" value="3"/>
</dbReference>
<evidence type="ECO:0000256" key="10">
    <source>
        <dbReference type="RuleBase" id="RU363097"/>
    </source>
</evidence>
<feature type="domain" description="Thioester reductase (TE)" evidence="12">
    <location>
        <begin position="495"/>
        <end position="765"/>
    </location>
</feature>
<feature type="transmembrane region" description="Helical" evidence="10">
    <location>
        <begin position="356"/>
        <end position="375"/>
    </location>
</feature>
<keyword evidence="14" id="KW-1185">Reference proteome</keyword>
<dbReference type="InterPro" id="IPR013120">
    <property type="entry name" value="FAR_NAD-bd"/>
</dbReference>
<comment type="similarity">
    <text evidence="2 10">Belongs to the fatty acyl-CoA reductase family.</text>
</comment>
<organism evidence="13 14">
    <name type="scientific">Mycetomoellerius zeteki</name>
    <dbReference type="NCBI Taxonomy" id="64791"/>
    <lineage>
        <taxon>Eukaryota</taxon>
        <taxon>Metazoa</taxon>
        <taxon>Ecdysozoa</taxon>
        <taxon>Arthropoda</taxon>
        <taxon>Hexapoda</taxon>
        <taxon>Insecta</taxon>
        <taxon>Pterygota</taxon>
        <taxon>Neoptera</taxon>
        <taxon>Endopterygota</taxon>
        <taxon>Hymenoptera</taxon>
        <taxon>Apocrita</taxon>
        <taxon>Aculeata</taxon>
        <taxon>Formicoidea</taxon>
        <taxon>Formicidae</taxon>
        <taxon>Myrmicinae</taxon>
        <taxon>Mycetomoellerius</taxon>
    </lineage>
</organism>
<dbReference type="Proteomes" id="UP000075809">
    <property type="component" value="Unassembled WGS sequence"/>
</dbReference>
<feature type="domain" description="Thioester reductase (TE)" evidence="12">
    <location>
        <begin position="20"/>
        <end position="290"/>
    </location>
</feature>
<dbReference type="CDD" id="cd05236">
    <property type="entry name" value="FAR-N_SDR_e"/>
    <property type="match status" value="3"/>
</dbReference>
<dbReference type="InterPro" id="IPR036291">
    <property type="entry name" value="NAD(P)-bd_dom_sf"/>
</dbReference>
<keyword evidence="6 10" id="KW-1133">Transmembrane helix</keyword>
<evidence type="ECO:0000256" key="4">
    <source>
        <dbReference type="ARBA" id="ARBA00022692"/>
    </source>
</evidence>
<evidence type="ECO:0000313" key="13">
    <source>
        <dbReference type="EMBL" id="KYQ54965.1"/>
    </source>
</evidence>
<evidence type="ECO:0000256" key="9">
    <source>
        <dbReference type="ARBA" id="ARBA00052530"/>
    </source>
</evidence>
<evidence type="ECO:0000259" key="12">
    <source>
        <dbReference type="Pfam" id="PF07993"/>
    </source>
</evidence>
<protein>
    <recommendedName>
        <fullName evidence="10">Fatty acyl-CoA reductase</fullName>
        <ecNumber evidence="10">1.2.1.84</ecNumber>
    </recommendedName>
</protein>
<evidence type="ECO:0000313" key="14">
    <source>
        <dbReference type="Proteomes" id="UP000075809"/>
    </source>
</evidence>
<evidence type="ECO:0000256" key="8">
    <source>
        <dbReference type="ARBA" id="ARBA00023136"/>
    </source>
</evidence>
<evidence type="ECO:0000256" key="3">
    <source>
        <dbReference type="ARBA" id="ARBA00022516"/>
    </source>
</evidence>
<dbReference type="Pfam" id="PF07993">
    <property type="entry name" value="NAD_binding_4"/>
    <property type="match status" value="3"/>
</dbReference>
<dbReference type="GO" id="GO:0005777">
    <property type="term" value="C:peroxisome"/>
    <property type="evidence" value="ECO:0007669"/>
    <property type="project" value="TreeGrafter"/>
</dbReference>
<evidence type="ECO:0000256" key="6">
    <source>
        <dbReference type="ARBA" id="ARBA00022989"/>
    </source>
</evidence>
<keyword evidence="10" id="KW-0560">Oxidoreductase</keyword>
<accession>A0A151X3H3</accession>
<dbReference type="PANTHER" id="PTHR11011">
    <property type="entry name" value="MALE STERILITY PROTEIN 2-RELATED"/>
    <property type="match status" value="1"/>
</dbReference>
<keyword evidence="4 10" id="KW-0812">Transmembrane</keyword>
<dbReference type="PANTHER" id="PTHR11011:SF24">
    <property type="entry name" value="FATTY ACYL-COA REDUCTASE"/>
    <property type="match status" value="1"/>
</dbReference>
<gene>
    <name evidence="13" type="ORF">ALC60_06307</name>
</gene>
<evidence type="ECO:0000256" key="7">
    <source>
        <dbReference type="ARBA" id="ARBA00023098"/>
    </source>
</evidence>
<dbReference type="SUPFAM" id="SSF51735">
    <property type="entry name" value="NAD(P)-binding Rossmann-fold domains"/>
    <property type="match status" value="3"/>
</dbReference>
<comment type="function">
    <text evidence="10">Catalyzes the reduction of fatty acyl-CoA to fatty alcohols.</text>
</comment>
<dbReference type="GO" id="GO:0080019">
    <property type="term" value="F:alcohol-forming very long-chain fatty acyl-CoA reductase activity"/>
    <property type="evidence" value="ECO:0007669"/>
    <property type="project" value="InterPro"/>
</dbReference>
<comment type="subcellular location">
    <subcellularLocation>
        <location evidence="1">Membrane</location>
        <topology evidence="1">Multi-pass membrane protein</topology>
    </subcellularLocation>
</comment>
<proteinExistence type="inferred from homology"/>
<dbReference type="InterPro" id="IPR026055">
    <property type="entry name" value="FAR"/>
</dbReference>
<dbReference type="GO" id="GO:0102965">
    <property type="term" value="F:alcohol-forming long-chain fatty acyl-CoA reductase activity"/>
    <property type="evidence" value="ECO:0007669"/>
    <property type="project" value="UniProtKB-EC"/>
</dbReference>
<keyword evidence="5 10" id="KW-0521">NADP</keyword>
<dbReference type="Gene3D" id="3.40.50.720">
    <property type="entry name" value="NAD(P)-binding Rossmann-like Domain"/>
    <property type="match status" value="3"/>
</dbReference>
<evidence type="ECO:0000256" key="2">
    <source>
        <dbReference type="ARBA" id="ARBA00005928"/>
    </source>
</evidence>
<dbReference type="GO" id="GO:0016020">
    <property type="term" value="C:membrane"/>
    <property type="evidence" value="ECO:0007669"/>
    <property type="project" value="UniProtKB-SubCell"/>
</dbReference>
<evidence type="ECO:0000259" key="11">
    <source>
        <dbReference type="Pfam" id="PF03015"/>
    </source>
</evidence>
<comment type="catalytic activity">
    <reaction evidence="9 10">
        <text>a long-chain fatty acyl-CoA + 2 NADPH + 2 H(+) = a long-chain primary fatty alcohol + 2 NADP(+) + CoA</text>
        <dbReference type="Rhea" id="RHEA:52716"/>
        <dbReference type="ChEBI" id="CHEBI:15378"/>
        <dbReference type="ChEBI" id="CHEBI:57287"/>
        <dbReference type="ChEBI" id="CHEBI:57783"/>
        <dbReference type="ChEBI" id="CHEBI:58349"/>
        <dbReference type="ChEBI" id="CHEBI:77396"/>
        <dbReference type="ChEBI" id="CHEBI:83139"/>
        <dbReference type="EC" id="1.2.1.84"/>
    </reaction>
</comment>
<dbReference type="STRING" id="64791.A0A151X3H3"/>
<feature type="transmembrane region" description="Helical" evidence="10">
    <location>
        <begin position="831"/>
        <end position="856"/>
    </location>
</feature>
<sequence>MTVDSSKMIPAFYAGQSIFLTGATGFLGKMLIEKILRSCPDVREIFLLIRPKKGLSVNERLEKLLNLPLYDKLREEHFSSFEKIVPIFGDTSEKELGLSITDRQMLIERVTIIIHAAASVRFNNSLKYAICANTRATRDICILAQNMKNLKALVYVSTAFAHVNEPFVDEKVYPPIADWQKIIEIIETLDEHTLDIFSAKCLDYAPNTYIFSKNLAESVVQEYSSFLPCAIVRPSIVGPSLYEPIPGWIDNVYGPIGIFIGGGKGILRVAYLNKTAEQNLIPVDIVTRAILVVVWKLGLTTSITGSSSFVLNCTSEHLRTYEQDIKILFDTSKNEMPMEGVLWTPHTILTDNFVQFYTLTILLNILPAILIDLILKFSGRRPMLFQLLRRIYVANCAVSYFSFHNWKYSNANRLFLISLIPPENQEKFFFGSFDVIKSNYVVGVKQFLLHEDVNLRKLDAVKAYNKRFISKIIDKMTVDPTKSIPAFYNGQSILLTGATGFLGKVFIEKILRSCPDVREIFVLMRPKKGLSINERLEKILNLPLFEKLREERPSNFKKLIPISGDISEKGLGLSATDNQMLVERVTIIIHAAANVRFNNSLKYAIYANTRATRDICILAQSMKNLNALVYVSTAFAHVNEPFVDEKVYPPIADWQKIIEIVETLDEHTLDIFSAKCLDYAPNTYIFSKNLAEKVIQDYSSSFPCAIVRPSIVMSTLQEPIPGWLDNVYGPIGLFIGAGKGILRVACLNKTVNEDAVPVDFVIKVIIIVTWKVGLTTYDHSITDSTSLVVNCTTLRYFTYQNSIYILFNVVKEVPFEGIVWTPHVILTDNLVLFYILTILLHILPAILIDLILMFAGRQPMLVRLQRAIYVANRALSYFSFHKWKYNNANRLTLQSLVPHDNLDAFSIDVSSHDIKAYSKNVVIGIKKFLLHEDINRLDAVKAYNKRNIDDISTVLYFRLLYCQDIRSHQLFNNLFFIVGMKERERERERERALILLQIMNMLSPTFILKIMEKVTVDPAKSIPAFYAGQSILLTGATGFLGKVFIEKVLRSCPDVREIFLLMRPKKGLSINERLEKILNLPLYEKLLKEQPSNFEKLIPISGDVSEKELGLPVADRQMLIERVTIIIHAAGDVKFNNSLKYAIFANTRATRDICILAQRMKNLIALVYVSTAFAHVNEPIIEEKVYPPVADWQKMIEIAELLDEHTLNVFTAKYLDYIPNTYIFSKNLAESVIQKYSSSLPCAIVRPSIVTITEKEPMPGWIDNVYGPIGLFIGGGKGIIRVGYLNKTVNEDVIPVDIVIKAIIVTSWKLGLTTFTADSTVFVVNSTSQKYVTYQNCIELLYSISNELPLEGTIWTPHTILTDNFVLFYVLTILLHILPAILIDLILKFSGRRPMLVRLQRKLFVVSRAISYFSFRKWKYSNTNRSTLISLIPPENLDMFSFDYSYLDIREFGKYGIIGVKKFLLHEDINQLDAVRTHGRR</sequence>
<dbReference type="EMBL" id="KQ982562">
    <property type="protein sequence ID" value="KYQ54965.1"/>
    <property type="molecule type" value="Genomic_DNA"/>
</dbReference>
<feature type="transmembrane region" description="Helical" evidence="10">
    <location>
        <begin position="1366"/>
        <end position="1387"/>
    </location>
</feature>
<dbReference type="EC" id="1.2.1.84" evidence="10"/>
<name>A0A151X3H3_9HYME</name>
<dbReference type="InterPro" id="IPR033640">
    <property type="entry name" value="FAR_C"/>
</dbReference>
<evidence type="ECO:0000256" key="1">
    <source>
        <dbReference type="ARBA" id="ARBA00004141"/>
    </source>
</evidence>
<feature type="domain" description="Fatty acyl-CoA reductase C-terminal" evidence="11">
    <location>
        <begin position="840"/>
        <end position="932"/>
    </location>
</feature>
<dbReference type="FunFam" id="3.40.50.720:FF:000143">
    <property type="entry name" value="Fatty acyl-CoA reductase"/>
    <property type="match status" value="3"/>
</dbReference>
<feature type="domain" description="Fatty acyl-CoA reductase C-terminal" evidence="11">
    <location>
        <begin position="364"/>
        <end position="451"/>
    </location>
</feature>
<dbReference type="CDD" id="cd09071">
    <property type="entry name" value="FAR_C"/>
    <property type="match status" value="3"/>
</dbReference>
<keyword evidence="8 10" id="KW-0472">Membrane</keyword>